<evidence type="ECO:0000313" key="8">
    <source>
        <dbReference type="Proteomes" id="UP001321473"/>
    </source>
</evidence>
<proteinExistence type="inferred from homology"/>
<evidence type="ECO:0000256" key="6">
    <source>
        <dbReference type="SAM" id="Phobius"/>
    </source>
</evidence>
<dbReference type="InterPro" id="IPR038330">
    <property type="entry name" value="TspO/MBR-related_sf"/>
</dbReference>
<gene>
    <name evidence="7" type="ORF">V5799_032953</name>
</gene>
<dbReference type="GO" id="GO:0033013">
    <property type="term" value="P:tetrapyrrole metabolic process"/>
    <property type="evidence" value="ECO:0007669"/>
    <property type="project" value="UniProtKB-ARBA"/>
</dbReference>
<keyword evidence="8" id="KW-1185">Reference proteome</keyword>
<sequence length="203" mass="22901">MKFLSAELLRIYAKSQESGLSTDSAGKIGQCGLKCRVIIPLKKYSVPVAISVVPNLGGAVCSMYLRKEYRHWYENLRKPSWCPRHWLFFPMFNVCYACMGLSSYMVYANNGFEGPAKTALQIYGTQMVLAWLWVPLLFKRRMLGTALLESVILVGFSGATVWAFAPIKAGAAAIFFPTFLWSVYLMLTSLFLWRRNAIVLKNG</sequence>
<evidence type="ECO:0000256" key="3">
    <source>
        <dbReference type="ARBA" id="ARBA00022692"/>
    </source>
</evidence>
<dbReference type="FunFam" id="1.20.1260.100:FF:000001">
    <property type="entry name" value="translocator protein 2"/>
    <property type="match status" value="1"/>
</dbReference>
<evidence type="ECO:0000256" key="5">
    <source>
        <dbReference type="ARBA" id="ARBA00023136"/>
    </source>
</evidence>
<dbReference type="Pfam" id="PF03073">
    <property type="entry name" value="TspO_MBR"/>
    <property type="match status" value="1"/>
</dbReference>
<feature type="transmembrane region" description="Helical" evidence="6">
    <location>
        <begin position="119"/>
        <end position="138"/>
    </location>
</feature>
<keyword evidence="3 6" id="KW-0812">Transmembrane</keyword>
<evidence type="ECO:0000313" key="7">
    <source>
        <dbReference type="EMBL" id="KAK8764436.1"/>
    </source>
</evidence>
<reference evidence="7 8" key="1">
    <citation type="journal article" date="2023" name="Arcadia Sci">
        <title>De novo assembly of a long-read Amblyomma americanum tick genome.</title>
        <authorList>
            <person name="Chou S."/>
            <person name="Poskanzer K.E."/>
            <person name="Rollins M."/>
            <person name="Thuy-Boun P.S."/>
        </authorList>
    </citation>
    <scope>NUCLEOTIDE SEQUENCE [LARGE SCALE GENOMIC DNA]</scope>
    <source>
        <strain evidence="7">F_SG_1</strain>
        <tissue evidence="7">Salivary glands</tissue>
    </source>
</reference>
<dbReference type="GO" id="GO:0005741">
    <property type="term" value="C:mitochondrial outer membrane"/>
    <property type="evidence" value="ECO:0007669"/>
    <property type="project" value="TreeGrafter"/>
</dbReference>
<dbReference type="EMBL" id="JARKHS020028255">
    <property type="protein sequence ID" value="KAK8764436.1"/>
    <property type="molecule type" value="Genomic_DNA"/>
</dbReference>
<name>A0AAQ4DPP6_AMBAM</name>
<dbReference type="InterPro" id="IPR004307">
    <property type="entry name" value="TspO_MBR"/>
</dbReference>
<evidence type="ECO:0000256" key="2">
    <source>
        <dbReference type="ARBA" id="ARBA00007524"/>
    </source>
</evidence>
<accession>A0AAQ4DPP6</accession>
<dbReference type="PANTHER" id="PTHR10057:SF0">
    <property type="entry name" value="TRANSLOCATOR PROTEIN"/>
    <property type="match status" value="1"/>
</dbReference>
<dbReference type="PANTHER" id="PTHR10057">
    <property type="entry name" value="PERIPHERAL-TYPE BENZODIAZEPINE RECEPTOR"/>
    <property type="match status" value="1"/>
</dbReference>
<evidence type="ECO:0000256" key="4">
    <source>
        <dbReference type="ARBA" id="ARBA00022989"/>
    </source>
</evidence>
<protein>
    <recommendedName>
        <fullName evidence="9">Peripheral-type benzodiazepine receptor</fullName>
    </recommendedName>
</protein>
<keyword evidence="5 6" id="KW-0472">Membrane</keyword>
<feature type="transmembrane region" description="Helical" evidence="6">
    <location>
        <begin position="145"/>
        <end position="165"/>
    </location>
</feature>
<comment type="similarity">
    <text evidence="2">Belongs to the TspO/BZRP family.</text>
</comment>
<feature type="transmembrane region" description="Helical" evidence="6">
    <location>
        <begin position="44"/>
        <end position="65"/>
    </location>
</feature>
<keyword evidence="4 6" id="KW-1133">Transmembrane helix</keyword>
<evidence type="ECO:0008006" key="9">
    <source>
        <dbReference type="Google" id="ProtNLM"/>
    </source>
</evidence>
<feature type="transmembrane region" description="Helical" evidence="6">
    <location>
        <begin position="86"/>
        <end position="107"/>
    </location>
</feature>
<dbReference type="Gene3D" id="1.20.1260.100">
    <property type="entry name" value="TspO/MBR protein"/>
    <property type="match status" value="1"/>
</dbReference>
<organism evidence="7 8">
    <name type="scientific">Amblyomma americanum</name>
    <name type="common">Lone star tick</name>
    <dbReference type="NCBI Taxonomy" id="6943"/>
    <lineage>
        <taxon>Eukaryota</taxon>
        <taxon>Metazoa</taxon>
        <taxon>Ecdysozoa</taxon>
        <taxon>Arthropoda</taxon>
        <taxon>Chelicerata</taxon>
        <taxon>Arachnida</taxon>
        <taxon>Acari</taxon>
        <taxon>Parasitiformes</taxon>
        <taxon>Ixodida</taxon>
        <taxon>Ixodoidea</taxon>
        <taxon>Ixodidae</taxon>
        <taxon>Amblyomminae</taxon>
        <taxon>Amblyomma</taxon>
    </lineage>
</organism>
<dbReference type="AlphaFoldDB" id="A0AAQ4DPP6"/>
<feature type="transmembrane region" description="Helical" evidence="6">
    <location>
        <begin position="171"/>
        <end position="193"/>
    </location>
</feature>
<dbReference type="CDD" id="cd15904">
    <property type="entry name" value="TSPO_MBR"/>
    <property type="match status" value="1"/>
</dbReference>
<dbReference type="Proteomes" id="UP001321473">
    <property type="component" value="Unassembled WGS sequence"/>
</dbReference>
<comment type="caution">
    <text evidence="7">The sequence shown here is derived from an EMBL/GenBank/DDBJ whole genome shotgun (WGS) entry which is preliminary data.</text>
</comment>
<comment type="subcellular location">
    <subcellularLocation>
        <location evidence="1">Membrane</location>
        <topology evidence="1">Multi-pass membrane protein</topology>
    </subcellularLocation>
</comment>
<evidence type="ECO:0000256" key="1">
    <source>
        <dbReference type="ARBA" id="ARBA00004141"/>
    </source>
</evidence>